<dbReference type="STRING" id="1004156.AYP45_17080"/>
<evidence type="ECO:0000256" key="7">
    <source>
        <dbReference type="ARBA" id="ARBA00022779"/>
    </source>
</evidence>
<keyword evidence="7" id="KW-0283">Flagellar rotation</keyword>
<dbReference type="GO" id="GO:0071973">
    <property type="term" value="P:bacterial-type flagellum-dependent cell motility"/>
    <property type="evidence" value="ECO:0007669"/>
    <property type="project" value="InterPro"/>
</dbReference>
<dbReference type="InterPro" id="IPR000090">
    <property type="entry name" value="Flg_Motor_Flig"/>
</dbReference>
<dbReference type="GO" id="GO:0003774">
    <property type="term" value="F:cytoskeletal motor activity"/>
    <property type="evidence" value="ECO:0007669"/>
    <property type="project" value="InterPro"/>
</dbReference>
<name>A0A1V4APJ1_9BACT</name>
<evidence type="ECO:0000256" key="9">
    <source>
        <dbReference type="ARBA" id="ARBA00023143"/>
    </source>
</evidence>
<evidence type="ECO:0000256" key="3">
    <source>
        <dbReference type="ARBA" id="ARBA00010299"/>
    </source>
</evidence>
<keyword evidence="9" id="KW-0975">Bacterial flagellum</keyword>
<evidence type="ECO:0000259" key="11">
    <source>
        <dbReference type="Pfam" id="PF14841"/>
    </source>
</evidence>
<evidence type="ECO:0000259" key="10">
    <source>
        <dbReference type="Pfam" id="PF01706"/>
    </source>
</evidence>
<evidence type="ECO:0000259" key="12">
    <source>
        <dbReference type="Pfam" id="PF14842"/>
    </source>
</evidence>
<accession>A0A1V4APJ1</accession>
<dbReference type="Pfam" id="PF14842">
    <property type="entry name" value="FliG_N"/>
    <property type="match status" value="1"/>
</dbReference>
<protein>
    <recommendedName>
        <fullName evidence="4">Flagellar motor switch protein FliG</fullName>
    </recommendedName>
</protein>
<dbReference type="InterPro" id="IPR011002">
    <property type="entry name" value="FliG_a-hlx"/>
</dbReference>
<evidence type="ECO:0000256" key="2">
    <source>
        <dbReference type="ARBA" id="ARBA00004413"/>
    </source>
</evidence>
<keyword evidence="13" id="KW-0282">Flagellum</keyword>
<evidence type="ECO:0000256" key="4">
    <source>
        <dbReference type="ARBA" id="ARBA00021870"/>
    </source>
</evidence>
<dbReference type="AlphaFoldDB" id="A0A1V4APJ1"/>
<sequence>MANIKGIQKVAVLLSTLDTDTASEVIKEFNDEQIAAITAAMAEIERVDKDVVEKVLYDLSTELKSADKVVKYDNNSFKKLLEKAIGVQKSEEILSSVEEGAMFPAPFSALRESNDEDILRILVGEHPQTIALVMSYIDSQRAAKILSNFPTELQSEIIMRIATMETPPTKLLLQVNEVVASKVKNKDRRKKLPIKKKYKIASEIVGNMEGTADKNVIEQISYKNPELAEEIKKLLFTFDDVINVQDEAFRKILTEVDNNVIALALKTACPEIEEKFFKNMSKRVGDSVKEVKDLLGPRLLSEVEAAQQQIVDAIKRLEAKGEAVLTKKGAKGSVDKFV</sequence>
<reference evidence="13 14" key="1">
    <citation type="journal article" date="2017" name="Water Res.">
        <title>Discovery and metagenomic analysis of an anammox bacterial enrichment related to Candidatus "Brocadia caroliniensis" in a full-scale glycerol-fed nitritation-denitritation separate centrate treatment process.</title>
        <authorList>
            <person name="Park H."/>
            <person name="Brotto A.C."/>
            <person name="van Loosdrecht M.C."/>
            <person name="Chandran K."/>
        </authorList>
    </citation>
    <scope>NUCLEOTIDE SEQUENCE [LARGE SCALE GENOMIC DNA]</scope>
    <source>
        <strain evidence="13">26THWARD</strain>
    </source>
</reference>
<dbReference type="NCBIfam" id="TIGR00207">
    <property type="entry name" value="fliG"/>
    <property type="match status" value="1"/>
</dbReference>
<evidence type="ECO:0000256" key="8">
    <source>
        <dbReference type="ARBA" id="ARBA00023136"/>
    </source>
</evidence>
<feature type="domain" description="Flagellar motor switch protein FliG C-terminal" evidence="10">
    <location>
        <begin position="218"/>
        <end position="324"/>
    </location>
</feature>
<dbReference type="EMBL" id="AYTS01000191">
    <property type="protein sequence ID" value="OOP55017.1"/>
    <property type="molecule type" value="Genomic_DNA"/>
</dbReference>
<dbReference type="PANTHER" id="PTHR30534">
    <property type="entry name" value="FLAGELLAR MOTOR SWITCH PROTEIN FLIG"/>
    <property type="match status" value="1"/>
</dbReference>
<dbReference type="SUPFAM" id="SSF48029">
    <property type="entry name" value="FliG"/>
    <property type="match status" value="2"/>
</dbReference>
<dbReference type="PANTHER" id="PTHR30534:SF0">
    <property type="entry name" value="FLAGELLAR MOTOR SWITCH PROTEIN FLIG"/>
    <property type="match status" value="1"/>
</dbReference>
<keyword evidence="13" id="KW-0969">Cilium</keyword>
<keyword evidence="6" id="KW-0145">Chemotaxis</keyword>
<evidence type="ECO:0000256" key="5">
    <source>
        <dbReference type="ARBA" id="ARBA00022475"/>
    </source>
</evidence>
<gene>
    <name evidence="13" type="ORF">AYP45_17080</name>
</gene>
<dbReference type="GO" id="GO:0005886">
    <property type="term" value="C:plasma membrane"/>
    <property type="evidence" value="ECO:0007669"/>
    <property type="project" value="UniProtKB-SubCell"/>
</dbReference>
<dbReference type="InterPro" id="IPR032779">
    <property type="entry name" value="FliG_M"/>
</dbReference>
<proteinExistence type="inferred from homology"/>
<dbReference type="GO" id="GO:0009425">
    <property type="term" value="C:bacterial-type flagellum basal body"/>
    <property type="evidence" value="ECO:0007669"/>
    <property type="project" value="UniProtKB-SubCell"/>
</dbReference>
<feature type="domain" description="Flagellar motor switch protein FliG middle" evidence="11">
    <location>
        <begin position="117"/>
        <end position="188"/>
    </location>
</feature>
<dbReference type="GO" id="GO:0006935">
    <property type="term" value="P:chemotaxis"/>
    <property type="evidence" value="ECO:0007669"/>
    <property type="project" value="UniProtKB-KW"/>
</dbReference>
<comment type="similarity">
    <text evidence="3">Belongs to the FliG family.</text>
</comment>
<feature type="domain" description="Flagellar motor switch protein FliG N-terminal" evidence="12">
    <location>
        <begin position="4"/>
        <end position="100"/>
    </location>
</feature>
<keyword evidence="8" id="KW-0472">Membrane</keyword>
<dbReference type="InterPro" id="IPR023087">
    <property type="entry name" value="Flg_Motor_Flig_C"/>
</dbReference>
<evidence type="ECO:0000313" key="13">
    <source>
        <dbReference type="EMBL" id="OOP55017.1"/>
    </source>
</evidence>
<organism evidence="13 14">
    <name type="scientific">Candidatus Brocadia carolinensis</name>
    <dbReference type="NCBI Taxonomy" id="1004156"/>
    <lineage>
        <taxon>Bacteria</taxon>
        <taxon>Pseudomonadati</taxon>
        <taxon>Planctomycetota</taxon>
        <taxon>Candidatus Brocadiia</taxon>
        <taxon>Candidatus Brocadiales</taxon>
        <taxon>Candidatus Brocadiaceae</taxon>
        <taxon>Candidatus Brocadia</taxon>
    </lineage>
</organism>
<evidence type="ECO:0000313" key="14">
    <source>
        <dbReference type="Proteomes" id="UP000189681"/>
    </source>
</evidence>
<keyword evidence="5" id="KW-1003">Cell membrane</keyword>
<comment type="subcellular location">
    <subcellularLocation>
        <location evidence="1">Bacterial flagellum basal body</location>
    </subcellularLocation>
    <subcellularLocation>
        <location evidence="2">Cell membrane</location>
        <topology evidence="2">Peripheral membrane protein</topology>
        <orientation evidence="2">Cytoplasmic side</orientation>
    </subcellularLocation>
</comment>
<dbReference type="Pfam" id="PF01706">
    <property type="entry name" value="FliG_C"/>
    <property type="match status" value="1"/>
</dbReference>
<keyword evidence="13" id="KW-0966">Cell projection</keyword>
<evidence type="ECO:0000256" key="6">
    <source>
        <dbReference type="ARBA" id="ARBA00022500"/>
    </source>
</evidence>
<dbReference type="Pfam" id="PF14841">
    <property type="entry name" value="FliG_M"/>
    <property type="match status" value="1"/>
</dbReference>
<dbReference type="InterPro" id="IPR028263">
    <property type="entry name" value="FliG_N"/>
</dbReference>
<comment type="caution">
    <text evidence="13">The sequence shown here is derived from an EMBL/GenBank/DDBJ whole genome shotgun (WGS) entry which is preliminary data.</text>
</comment>
<evidence type="ECO:0000256" key="1">
    <source>
        <dbReference type="ARBA" id="ARBA00004117"/>
    </source>
</evidence>
<dbReference type="Proteomes" id="UP000189681">
    <property type="component" value="Unassembled WGS sequence"/>
</dbReference>
<dbReference type="PRINTS" id="PR00954">
    <property type="entry name" value="FLGMOTORFLIG"/>
</dbReference>
<dbReference type="Gene3D" id="1.10.220.30">
    <property type="match status" value="3"/>
</dbReference>